<name>A0A1N7NKB7_9BACL</name>
<organism evidence="1 2">
    <name type="scientific">Kroppenstedtia eburnea</name>
    <dbReference type="NCBI Taxonomy" id="714067"/>
    <lineage>
        <taxon>Bacteria</taxon>
        <taxon>Bacillati</taxon>
        <taxon>Bacillota</taxon>
        <taxon>Bacilli</taxon>
        <taxon>Bacillales</taxon>
        <taxon>Thermoactinomycetaceae</taxon>
        <taxon>Kroppenstedtia</taxon>
    </lineage>
</organism>
<dbReference type="EMBL" id="FTOD01000009">
    <property type="protein sequence ID" value="SIS98853.1"/>
    <property type="molecule type" value="Genomic_DNA"/>
</dbReference>
<keyword evidence="2" id="KW-1185">Reference proteome</keyword>
<proteinExistence type="predicted"/>
<dbReference type="Proteomes" id="UP000186795">
    <property type="component" value="Unassembled WGS sequence"/>
</dbReference>
<accession>A0A1N7NKB7</accession>
<gene>
    <name evidence="1" type="ORF">SAMN05421790_10970</name>
</gene>
<protein>
    <submittedName>
        <fullName evidence="1">Uncharacterized protein</fullName>
    </submittedName>
</protein>
<dbReference type="AlphaFoldDB" id="A0A1N7NKB7"/>
<reference evidence="2" key="1">
    <citation type="submission" date="2017-01" db="EMBL/GenBank/DDBJ databases">
        <authorList>
            <person name="Varghese N."/>
            <person name="Submissions S."/>
        </authorList>
    </citation>
    <scope>NUCLEOTIDE SEQUENCE [LARGE SCALE GENOMIC DNA]</scope>
    <source>
        <strain evidence="2">DSM 45196</strain>
    </source>
</reference>
<evidence type="ECO:0000313" key="1">
    <source>
        <dbReference type="EMBL" id="SIS98853.1"/>
    </source>
</evidence>
<sequence length="37" mass="4022">MKKVPGAPQAPGFLFDSLFAPGVQYPHLLCELFESGE</sequence>
<evidence type="ECO:0000313" key="2">
    <source>
        <dbReference type="Proteomes" id="UP000186795"/>
    </source>
</evidence>